<evidence type="ECO:0000313" key="5">
    <source>
        <dbReference type="EMBL" id="RIH64068.1"/>
    </source>
</evidence>
<evidence type="ECO:0000256" key="1">
    <source>
        <dbReference type="ARBA" id="ARBA00023015"/>
    </source>
</evidence>
<dbReference type="AlphaFoldDB" id="A0A399CYN1"/>
<dbReference type="InterPro" id="IPR018060">
    <property type="entry name" value="HTH_AraC"/>
</dbReference>
<dbReference type="Pfam" id="PF02311">
    <property type="entry name" value="AraC_binding"/>
    <property type="match status" value="1"/>
</dbReference>
<dbReference type="EMBL" id="QWET01000013">
    <property type="protein sequence ID" value="RIH64068.1"/>
    <property type="molecule type" value="Genomic_DNA"/>
</dbReference>
<protein>
    <submittedName>
        <fullName evidence="5">AraC family transcriptional regulator</fullName>
    </submittedName>
</protein>
<reference evidence="5 6" key="1">
    <citation type="journal article" date="2015" name="Int. J. Syst. Evol. Microbiol.">
        <title>Mariniphaga sediminis sp. nov., isolated from coastal sediment.</title>
        <authorList>
            <person name="Wang F.Q."/>
            <person name="Shen Q.Y."/>
            <person name="Chen G.J."/>
            <person name="Du Z.J."/>
        </authorList>
    </citation>
    <scope>NUCLEOTIDE SEQUENCE [LARGE SCALE GENOMIC DNA]</scope>
    <source>
        <strain evidence="5 6">SY21</strain>
    </source>
</reference>
<dbReference type="Pfam" id="PF12833">
    <property type="entry name" value="HTH_18"/>
    <property type="match status" value="1"/>
</dbReference>
<proteinExistence type="predicted"/>
<dbReference type="SMART" id="SM00342">
    <property type="entry name" value="HTH_ARAC"/>
    <property type="match status" value="1"/>
</dbReference>
<sequence>MHLNRESDKFIAQNDISKANFKKYLIISELDQKWGFIVNDAGYTIIPKGSEYPPKGHPGTHMFSWKTGRIINEFHLVLISEGEGLFESKTAGKQKIHGGDAFLVFPGEWHRYKPNKKTGWTEHWVGFSGEIAHLMIKEYFFKKENPVAGKFNNQLVTKLFRSIHQLIKEEPFGFQRIASGVCMQLMAEFCNTQHGSGLKNESPVSRAKHIMNEKIGEDINFKTLAQNLGVSYSKFRSDFKRQTGLPPLQYFLLLKIEKAKNLLLNSNTNSQQIAYELGFESDFYFCRLFKMKTGFSPQTFRKNEWAKLNKLK</sequence>
<keyword evidence="2" id="KW-0238">DNA-binding</keyword>
<dbReference type="PANTHER" id="PTHR43280:SF30">
    <property type="entry name" value="MMSAB OPERON REGULATORY PROTEIN"/>
    <property type="match status" value="1"/>
</dbReference>
<dbReference type="PROSITE" id="PS01124">
    <property type="entry name" value="HTH_ARAC_FAMILY_2"/>
    <property type="match status" value="1"/>
</dbReference>
<dbReference type="PANTHER" id="PTHR43280">
    <property type="entry name" value="ARAC-FAMILY TRANSCRIPTIONAL REGULATOR"/>
    <property type="match status" value="1"/>
</dbReference>
<evidence type="ECO:0000313" key="6">
    <source>
        <dbReference type="Proteomes" id="UP000266441"/>
    </source>
</evidence>
<dbReference type="RefSeq" id="WP_119350900.1">
    <property type="nucleotide sequence ID" value="NZ_QWET01000013.1"/>
</dbReference>
<accession>A0A399CYN1</accession>
<dbReference type="SUPFAM" id="SSF46689">
    <property type="entry name" value="Homeodomain-like"/>
    <property type="match status" value="2"/>
</dbReference>
<dbReference type="OrthoDB" id="9782911at2"/>
<dbReference type="InterPro" id="IPR009057">
    <property type="entry name" value="Homeodomain-like_sf"/>
</dbReference>
<dbReference type="InterPro" id="IPR003313">
    <property type="entry name" value="AraC-bd"/>
</dbReference>
<dbReference type="InterPro" id="IPR037923">
    <property type="entry name" value="HTH-like"/>
</dbReference>
<dbReference type="GO" id="GO:0003700">
    <property type="term" value="F:DNA-binding transcription factor activity"/>
    <property type="evidence" value="ECO:0007669"/>
    <property type="project" value="InterPro"/>
</dbReference>
<dbReference type="GO" id="GO:0043565">
    <property type="term" value="F:sequence-specific DNA binding"/>
    <property type="evidence" value="ECO:0007669"/>
    <property type="project" value="InterPro"/>
</dbReference>
<organism evidence="5 6">
    <name type="scientific">Mariniphaga sediminis</name>
    <dbReference type="NCBI Taxonomy" id="1628158"/>
    <lineage>
        <taxon>Bacteria</taxon>
        <taxon>Pseudomonadati</taxon>
        <taxon>Bacteroidota</taxon>
        <taxon>Bacteroidia</taxon>
        <taxon>Marinilabiliales</taxon>
        <taxon>Prolixibacteraceae</taxon>
        <taxon>Mariniphaga</taxon>
    </lineage>
</organism>
<dbReference type="Gene3D" id="1.10.10.60">
    <property type="entry name" value="Homeodomain-like"/>
    <property type="match status" value="2"/>
</dbReference>
<evidence type="ECO:0000259" key="4">
    <source>
        <dbReference type="PROSITE" id="PS01124"/>
    </source>
</evidence>
<gene>
    <name evidence="5" type="ORF">D1164_15995</name>
</gene>
<keyword evidence="1" id="KW-0805">Transcription regulation</keyword>
<feature type="domain" description="HTH araC/xylS-type" evidence="4">
    <location>
        <begin position="205"/>
        <end position="303"/>
    </location>
</feature>
<comment type="caution">
    <text evidence="5">The sequence shown here is derived from an EMBL/GenBank/DDBJ whole genome shotgun (WGS) entry which is preliminary data.</text>
</comment>
<keyword evidence="3" id="KW-0804">Transcription</keyword>
<dbReference type="Proteomes" id="UP000266441">
    <property type="component" value="Unassembled WGS sequence"/>
</dbReference>
<evidence type="ECO:0000256" key="3">
    <source>
        <dbReference type="ARBA" id="ARBA00023163"/>
    </source>
</evidence>
<evidence type="ECO:0000256" key="2">
    <source>
        <dbReference type="ARBA" id="ARBA00023125"/>
    </source>
</evidence>
<name>A0A399CYN1_9BACT</name>
<dbReference type="SUPFAM" id="SSF51215">
    <property type="entry name" value="Regulatory protein AraC"/>
    <property type="match status" value="1"/>
</dbReference>
<keyword evidence="6" id="KW-1185">Reference proteome</keyword>